<reference evidence="2 3" key="1">
    <citation type="submission" date="2017-05" db="EMBL/GenBank/DDBJ databases">
        <title>Vagococcus spp. assemblies.</title>
        <authorList>
            <person name="Gulvik C.A."/>
        </authorList>
    </citation>
    <scope>NUCLEOTIDE SEQUENCE [LARGE SCALE GENOMIC DNA]</scope>
    <source>
        <strain evidence="2 3">CCUG 51432</strain>
    </source>
</reference>
<dbReference type="Pfam" id="PF01381">
    <property type="entry name" value="HTH_3"/>
    <property type="match status" value="1"/>
</dbReference>
<evidence type="ECO:0000259" key="1">
    <source>
        <dbReference type="PROSITE" id="PS50943"/>
    </source>
</evidence>
<dbReference type="Gene3D" id="1.10.260.40">
    <property type="entry name" value="lambda repressor-like DNA-binding domains"/>
    <property type="match status" value="1"/>
</dbReference>
<dbReference type="OrthoDB" id="9805856at2"/>
<organism evidence="2 3">
    <name type="scientific">Vagococcus elongatus</name>
    <dbReference type="NCBI Taxonomy" id="180344"/>
    <lineage>
        <taxon>Bacteria</taxon>
        <taxon>Bacillati</taxon>
        <taxon>Bacillota</taxon>
        <taxon>Bacilli</taxon>
        <taxon>Lactobacillales</taxon>
        <taxon>Enterococcaceae</taxon>
        <taxon>Vagococcus</taxon>
    </lineage>
</organism>
<dbReference type="PROSITE" id="PS50943">
    <property type="entry name" value="HTH_CROC1"/>
    <property type="match status" value="1"/>
</dbReference>
<comment type="caution">
    <text evidence="2">The sequence shown here is derived from an EMBL/GenBank/DDBJ whole genome shotgun (WGS) entry which is preliminary data.</text>
</comment>
<protein>
    <submittedName>
        <fullName evidence="2">Transcriptional regulator</fullName>
    </submittedName>
</protein>
<dbReference type="InterPro" id="IPR010982">
    <property type="entry name" value="Lambda_DNA-bd_dom_sf"/>
</dbReference>
<evidence type="ECO:0000313" key="2">
    <source>
        <dbReference type="EMBL" id="RSU10139.1"/>
    </source>
</evidence>
<keyword evidence="3" id="KW-1185">Reference proteome</keyword>
<dbReference type="SUPFAM" id="SSF47413">
    <property type="entry name" value="lambda repressor-like DNA-binding domains"/>
    <property type="match status" value="1"/>
</dbReference>
<proteinExistence type="predicted"/>
<dbReference type="GO" id="GO:0003677">
    <property type="term" value="F:DNA binding"/>
    <property type="evidence" value="ECO:0007669"/>
    <property type="project" value="InterPro"/>
</dbReference>
<dbReference type="EMBL" id="NGKA01000016">
    <property type="protein sequence ID" value="RSU10139.1"/>
    <property type="molecule type" value="Genomic_DNA"/>
</dbReference>
<sequence>MNTKEIVKRLIAEDSTISSIAELERKLDIANGTINKWDKSQPTTKVLEKLADYFDVSIDFLLGRTKKKHYYSLTDKDERDIQKVLEKIIEDLSAGGALAFSKDSNEVDKETRELLIASLENSLRIAKIEAENKCTPKKYRDEHGG</sequence>
<dbReference type="Proteomes" id="UP000287605">
    <property type="component" value="Unassembled WGS sequence"/>
</dbReference>
<evidence type="ECO:0000313" key="3">
    <source>
        <dbReference type="Proteomes" id="UP000287605"/>
    </source>
</evidence>
<dbReference type="AlphaFoldDB" id="A0A430APW8"/>
<name>A0A430APW8_9ENTE</name>
<gene>
    <name evidence="2" type="ORF">CBF29_10140</name>
</gene>
<dbReference type="InterPro" id="IPR001387">
    <property type="entry name" value="Cro/C1-type_HTH"/>
</dbReference>
<feature type="domain" description="HTH cro/C1-type" evidence="1">
    <location>
        <begin position="19"/>
        <end position="61"/>
    </location>
</feature>
<dbReference type="SMART" id="SM00530">
    <property type="entry name" value="HTH_XRE"/>
    <property type="match status" value="1"/>
</dbReference>
<accession>A0A430APW8</accession>
<dbReference type="RefSeq" id="WP_126809613.1">
    <property type="nucleotide sequence ID" value="NZ_NGKA01000016.1"/>
</dbReference>